<evidence type="ECO:0000256" key="1">
    <source>
        <dbReference type="SAM" id="MobiDB-lite"/>
    </source>
</evidence>
<dbReference type="EMBL" id="FMHZ01000002">
    <property type="protein sequence ID" value="SCL44877.1"/>
    <property type="molecule type" value="Genomic_DNA"/>
</dbReference>
<name>A0A1C6TT02_9ACTN</name>
<dbReference type="SUPFAM" id="SSF56024">
    <property type="entry name" value="Phospholipase D/nuclease"/>
    <property type="match status" value="1"/>
</dbReference>
<sequence length="833" mass="90125">MTDWEDLLGAAPPAVLHARLIPDAEEVLVLTYTCDLSFFEDVCLRDAHAVRARTTVLFDAHHLTEGPRRPGPADYLALPVVCKGAGAFHPKLVVIASETDTVVAIGSGNATASGWHHNAEVWTLMRGVGPTVPALFHQLADWLRRLPEDVWMEDLGRDRLDRVAELLTTRPPDPGVDQPVLVTTALRPIIEQLPRPVGPAAQLAVAAPFFDPDAGALRRLVDRFRPQQVRLLLTRDVQCDPDSLARVVKRVPDAVVSTPASSRYHHGKVVEWWSSGQGWALTGSANCSHAALTRTMPAGGNCELGVVTPLTAPVVTVEAAETVAVSDLARLQVRQPSAPASTDAESLRVLGVRIFGDRVEATVLVGPAGTPPRWLAVNGLRLDHDRETGRLHVYAAVAPDGWTAASDGEAVSHVTTDDGTECRGVLVTDVSAALSRIDRPSPLEHTSLPQVVADSAHTAALFDALRHLASVRPDRIPQAPTGGRRRQVENRVASAVGPALLRFALGLTDARTPTSADDEDIFEGTDPEAPRSSARRTRQAPHPGPPETLASVLDALTPQQRARLRRDVSALVDTSQDWPLPAKLAVTRLVLLLVAGGLWPDAPEWADLLYWVLVQLWEAEQEESLDGEHAALATIGLVALRRGVDLQDEPDSQQAGQFDELRVAYREWADWLASAPPETVQRYRDGLGGHTLGLLFEQTDVTAELRWILGRTALHDAVDRLAGAHVDGRGVVRVEAGRSARHSVIAALDALRDFPDVHVVAEGGPETHGWWNRRRLLLVTRSGPAWRAELRTGLLTGIAVFARGTPLRPADKTWTAATVEEALTQAEAGRPAR</sequence>
<dbReference type="RefSeq" id="WP_091094857.1">
    <property type="nucleotide sequence ID" value="NZ_FMHZ01000002.1"/>
</dbReference>
<dbReference type="Proteomes" id="UP000199001">
    <property type="component" value="Unassembled WGS sequence"/>
</dbReference>
<dbReference type="AlphaFoldDB" id="A0A1C6TT02"/>
<evidence type="ECO:0000313" key="3">
    <source>
        <dbReference type="Proteomes" id="UP000199001"/>
    </source>
</evidence>
<reference evidence="3" key="1">
    <citation type="submission" date="2016-06" db="EMBL/GenBank/DDBJ databases">
        <authorList>
            <person name="Varghese N."/>
            <person name="Submissions Spin"/>
        </authorList>
    </citation>
    <scope>NUCLEOTIDE SEQUENCE [LARGE SCALE GENOMIC DNA]</scope>
    <source>
        <strain evidence="3">DSM 43903</strain>
    </source>
</reference>
<protein>
    <recommendedName>
        <fullName evidence="4">PLD-like domain-containing protein</fullName>
    </recommendedName>
</protein>
<dbReference type="OrthoDB" id="3777082at2"/>
<feature type="region of interest" description="Disordered" evidence="1">
    <location>
        <begin position="511"/>
        <end position="550"/>
    </location>
</feature>
<gene>
    <name evidence="2" type="ORF">GA0070606_0495</name>
</gene>
<keyword evidence="3" id="KW-1185">Reference proteome</keyword>
<evidence type="ECO:0000313" key="2">
    <source>
        <dbReference type="EMBL" id="SCL44877.1"/>
    </source>
</evidence>
<dbReference type="Gene3D" id="3.30.870.10">
    <property type="entry name" value="Endonuclease Chain A"/>
    <property type="match status" value="1"/>
</dbReference>
<accession>A0A1C6TT02</accession>
<organism evidence="2 3">
    <name type="scientific">Micromonospora citrea</name>
    <dbReference type="NCBI Taxonomy" id="47855"/>
    <lineage>
        <taxon>Bacteria</taxon>
        <taxon>Bacillati</taxon>
        <taxon>Actinomycetota</taxon>
        <taxon>Actinomycetes</taxon>
        <taxon>Micromonosporales</taxon>
        <taxon>Micromonosporaceae</taxon>
        <taxon>Micromonospora</taxon>
    </lineage>
</organism>
<dbReference type="STRING" id="47855.GA0070606_0495"/>
<evidence type="ECO:0008006" key="4">
    <source>
        <dbReference type="Google" id="ProtNLM"/>
    </source>
</evidence>
<proteinExistence type="predicted"/>
<feature type="compositionally biased region" description="Acidic residues" evidence="1">
    <location>
        <begin position="516"/>
        <end position="526"/>
    </location>
</feature>